<reference evidence="10 11" key="1">
    <citation type="submission" date="2020-07" db="EMBL/GenBank/DDBJ databases">
        <title>Sequencing the genomes of 1000 actinobacteria strains.</title>
        <authorList>
            <person name="Klenk H.-P."/>
        </authorList>
    </citation>
    <scope>NUCLEOTIDE SEQUENCE [LARGE SCALE GENOMIC DNA]</scope>
    <source>
        <strain evidence="10 11">DSM 18448</strain>
    </source>
</reference>
<feature type="transmembrane region" description="Helical" evidence="8">
    <location>
        <begin position="378"/>
        <end position="397"/>
    </location>
</feature>
<sequence length="533" mass="59938">MAAADVATATPKPALGERMRQRPNLLLLISLVSGAITHAYHTFLYPLYITDEGIYTQQAWAVLREHALSPYTYFYDHAPFGWLVMAAWANVLPNQFEAFGNPINTMRVLMVIAHVISTGLLFGIVRRFCDSSAGAFLACFIFNFSPLAVYYQRQVLLDNLMVVWVLLAVYLIARKGDRVVTAVSAGLAFGLAMVTKENAVFFLPALAYMAHKYSKDSRSRRFQTSFWWFGAGIPVGFYLLFSALRNELLPSGMNFNLNAPQAKHVSLLYTIWWQSNRTGISGRELFVRLLENSWMSRDSIILIGGVIAVVVVLILWSQDKSRTGYLVAALMALGYGVYMARGSVLLDFYIVPMIPVLAMNAGLVFGTLMKSVPRPLQVATTTAIVAAALVIPGGYFLSHNTQGQVQVHDLYHLQVTPLQNQQVAWVRANIPANARIIIDDDIWTTLHDVPPYFPRAHSHFKAASDPAVRDKLFRRNWANIDYVVMSNKMRQAMERNNTGGQEQWMLDAIDQHGERVWDLNRGNIHLSVYRIVK</sequence>
<evidence type="ECO:0000256" key="1">
    <source>
        <dbReference type="ARBA" id="ARBA00004651"/>
    </source>
</evidence>
<dbReference type="Proteomes" id="UP000579605">
    <property type="component" value="Unassembled WGS sequence"/>
</dbReference>
<feature type="transmembrane region" description="Helical" evidence="8">
    <location>
        <begin position="299"/>
        <end position="316"/>
    </location>
</feature>
<evidence type="ECO:0000256" key="6">
    <source>
        <dbReference type="ARBA" id="ARBA00022989"/>
    </source>
</evidence>
<evidence type="ECO:0000256" key="5">
    <source>
        <dbReference type="ARBA" id="ARBA00022692"/>
    </source>
</evidence>
<dbReference type="EMBL" id="JACBZH010000001">
    <property type="protein sequence ID" value="NYH91605.1"/>
    <property type="molecule type" value="Genomic_DNA"/>
</dbReference>
<dbReference type="Pfam" id="PF13231">
    <property type="entry name" value="PMT_2"/>
    <property type="match status" value="1"/>
</dbReference>
<dbReference type="PANTHER" id="PTHR33908:SF11">
    <property type="entry name" value="MEMBRANE PROTEIN"/>
    <property type="match status" value="1"/>
</dbReference>
<evidence type="ECO:0000256" key="7">
    <source>
        <dbReference type="ARBA" id="ARBA00023136"/>
    </source>
</evidence>
<keyword evidence="2" id="KW-1003">Cell membrane</keyword>
<dbReference type="AlphaFoldDB" id="A0A852ZHI2"/>
<dbReference type="PANTHER" id="PTHR33908">
    <property type="entry name" value="MANNOSYLTRANSFERASE YKCB-RELATED"/>
    <property type="match status" value="1"/>
</dbReference>
<feature type="transmembrane region" description="Helical" evidence="8">
    <location>
        <begin position="346"/>
        <end position="366"/>
    </location>
</feature>
<dbReference type="GO" id="GO:0005886">
    <property type="term" value="C:plasma membrane"/>
    <property type="evidence" value="ECO:0007669"/>
    <property type="project" value="UniProtKB-SubCell"/>
</dbReference>
<evidence type="ECO:0000313" key="11">
    <source>
        <dbReference type="Proteomes" id="UP000579605"/>
    </source>
</evidence>
<dbReference type="GO" id="GO:0016763">
    <property type="term" value="F:pentosyltransferase activity"/>
    <property type="evidence" value="ECO:0007669"/>
    <property type="project" value="TreeGrafter"/>
</dbReference>
<evidence type="ECO:0000256" key="4">
    <source>
        <dbReference type="ARBA" id="ARBA00022679"/>
    </source>
</evidence>
<dbReference type="RefSeq" id="WP_337796138.1">
    <property type="nucleotide sequence ID" value="NZ_BAAARR010000001.1"/>
</dbReference>
<feature type="transmembrane region" description="Helical" evidence="8">
    <location>
        <begin position="108"/>
        <end position="125"/>
    </location>
</feature>
<keyword evidence="5 8" id="KW-0812">Transmembrane</keyword>
<keyword evidence="4" id="KW-0808">Transferase</keyword>
<feature type="transmembrane region" description="Helical" evidence="8">
    <location>
        <begin position="323"/>
        <end position="340"/>
    </location>
</feature>
<keyword evidence="3" id="KW-0328">Glycosyltransferase</keyword>
<evidence type="ECO:0000259" key="9">
    <source>
        <dbReference type="Pfam" id="PF13231"/>
    </source>
</evidence>
<dbReference type="GO" id="GO:0009103">
    <property type="term" value="P:lipopolysaccharide biosynthetic process"/>
    <property type="evidence" value="ECO:0007669"/>
    <property type="project" value="UniProtKB-ARBA"/>
</dbReference>
<dbReference type="InterPro" id="IPR038731">
    <property type="entry name" value="RgtA/B/C-like"/>
</dbReference>
<proteinExistence type="predicted"/>
<keyword evidence="7 8" id="KW-0472">Membrane</keyword>
<organism evidence="10 11">
    <name type="scientific">Actinopolymorpha rutila</name>
    <dbReference type="NCBI Taxonomy" id="446787"/>
    <lineage>
        <taxon>Bacteria</taxon>
        <taxon>Bacillati</taxon>
        <taxon>Actinomycetota</taxon>
        <taxon>Actinomycetes</taxon>
        <taxon>Propionibacteriales</taxon>
        <taxon>Actinopolymorphaceae</taxon>
        <taxon>Actinopolymorpha</taxon>
    </lineage>
</organism>
<gene>
    <name evidence="10" type="ORF">F4554_004243</name>
</gene>
<feature type="transmembrane region" description="Helical" evidence="8">
    <location>
        <begin position="156"/>
        <end position="173"/>
    </location>
</feature>
<feature type="transmembrane region" description="Helical" evidence="8">
    <location>
        <begin position="131"/>
        <end position="149"/>
    </location>
</feature>
<dbReference type="InterPro" id="IPR050297">
    <property type="entry name" value="LipidA_mod_glycosyltrf_83"/>
</dbReference>
<keyword evidence="6 8" id="KW-1133">Transmembrane helix</keyword>
<comment type="subcellular location">
    <subcellularLocation>
        <location evidence="1">Cell membrane</location>
        <topology evidence="1">Multi-pass membrane protein</topology>
    </subcellularLocation>
</comment>
<feature type="transmembrane region" description="Helical" evidence="8">
    <location>
        <begin position="25"/>
        <end position="43"/>
    </location>
</feature>
<feature type="domain" description="Glycosyltransferase RgtA/B/C/D-like" evidence="9">
    <location>
        <begin position="96"/>
        <end position="229"/>
    </location>
</feature>
<evidence type="ECO:0000256" key="8">
    <source>
        <dbReference type="SAM" id="Phobius"/>
    </source>
</evidence>
<evidence type="ECO:0000256" key="2">
    <source>
        <dbReference type="ARBA" id="ARBA00022475"/>
    </source>
</evidence>
<comment type="caution">
    <text evidence="10">The sequence shown here is derived from an EMBL/GenBank/DDBJ whole genome shotgun (WGS) entry which is preliminary data.</text>
</comment>
<accession>A0A852ZHI2</accession>
<protein>
    <recommendedName>
        <fullName evidence="9">Glycosyltransferase RgtA/B/C/D-like domain-containing protein</fullName>
    </recommendedName>
</protein>
<name>A0A852ZHI2_9ACTN</name>
<feature type="transmembrane region" description="Helical" evidence="8">
    <location>
        <begin position="226"/>
        <end position="244"/>
    </location>
</feature>
<evidence type="ECO:0000313" key="10">
    <source>
        <dbReference type="EMBL" id="NYH91605.1"/>
    </source>
</evidence>
<keyword evidence="11" id="KW-1185">Reference proteome</keyword>
<evidence type="ECO:0000256" key="3">
    <source>
        <dbReference type="ARBA" id="ARBA00022676"/>
    </source>
</evidence>